<dbReference type="EC" id="2.3.1.184" evidence="6"/>
<protein>
    <recommendedName>
        <fullName evidence="6">Acyl-homoserine-lactone synthase</fullName>
        <ecNumber evidence="6">2.3.1.184</ecNumber>
    </recommendedName>
    <alternativeName>
        <fullName evidence="6">Autoinducer synthesis protein</fullName>
    </alternativeName>
</protein>
<dbReference type="AlphaFoldDB" id="A0A182D6C7"/>
<dbReference type="OrthoDB" id="6169313at2"/>
<accession>A0A182D6C7</accession>
<dbReference type="KEGG" id="bvr:BVIR_1467"/>
<reference evidence="7" key="1">
    <citation type="journal article" date="2015" name="Genome Announc.">
        <title>Complete Genome Sequence of the Bacteriochlorophyll b-Producing Photosynthetic Bacterium Blastochloris viridis.</title>
        <authorList>
            <person name="Tsukatani Y."/>
            <person name="Hirose Y."/>
            <person name="Harada J."/>
            <person name="Misawa N."/>
            <person name="Mori K."/>
            <person name="Inoue K."/>
            <person name="Tamiaki H."/>
        </authorList>
    </citation>
    <scope>NUCLEOTIDE SEQUENCE [LARGE SCALE GENOMIC DNA]</scope>
    <source>
        <strain evidence="7">DSM 133</strain>
    </source>
</reference>
<keyword evidence="2 6" id="KW-0808">Transferase</keyword>
<evidence type="ECO:0000256" key="4">
    <source>
        <dbReference type="ARBA" id="ARBA00022929"/>
    </source>
</evidence>
<keyword evidence="4 5" id="KW-0071">Autoinducer synthesis</keyword>
<comment type="catalytic activity">
    <reaction evidence="6">
        <text>a fatty acyl-[ACP] + S-adenosyl-L-methionine = an N-acyl-L-homoserine lactone + S-methyl-5'-thioadenosine + holo-[ACP] + H(+)</text>
        <dbReference type="Rhea" id="RHEA:10096"/>
        <dbReference type="Rhea" id="RHEA-COMP:9685"/>
        <dbReference type="Rhea" id="RHEA-COMP:14125"/>
        <dbReference type="ChEBI" id="CHEBI:15378"/>
        <dbReference type="ChEBI" id="CHEBI:17509"/>
        <dbReference type="ChEBI" id="CHEBI:55474"/>
        <dbReference type="ChEBI" id="CHEBI:59789"/>
        <dbReference type="ChEBI" id="CHEBI:64479"/>
        <dbReference type="ChEBI" id="CHEBI:138651"/>
        <dbReference type="EC" id="2.3.1.184"/>
    </reaction>
</comment>
<name>A0A182D6C7_BLAVI</name>
<dbReference type="PRINTS" id="PR01549">
    <property type="entry name" value="AUTOINDCRSYN"/>
</dbReference>
<organism evidence="7">
    <name type="scientific">Blastochloris viridis</name>
    <name type="common">Rhodopseudomonas viridis</name>
    <dbReference type="NCBI Taxonomy" id="1079"/>
    <lineage>
        <taxon>Bacteria</taxon>
        <taxon>Pseudomonadati</taxon>
        <taxon>Pseudomonadota</taxon>
        <taxon>Alphaproteobacteria</taxon>
        <taxon>Hyphomicrobiales</taxon>
        <taxon>Blastochloridaceae</taxon>
        <taxon>Blastochloris</taxon>
    </lineage>
</organism>
<dbReference type="Pfam" id="PF00765">
    <property type="entry name" value="Autoind_synth"/>
    <property type="match status" value="1"/>
</dbReference>
<dbReference type="PROSITE" id="PS51187">
    <property type="entry name" value="AUTOINDUCER_SYNTH_2"/>
    <property type="match status" value="1"/>
</dbReference>
<dbReference type="InterPro" id="IPR001690">
    <property type="entry name" value="Autoind_synthase"/>
</dbReference>
<dbReference type="PANTHER" id="PTHR39322:SF1">
    <property type="entry name" value="ISOVALERYL-HOMOSERINE LACTONE SYNTHASE"/>
    <property type="match status" value="1"/>
</dbReference>
<keyword evidence="1 5" id="KW-0673">Quorum sensing</keyword>
<evidence type="ECO:0000256" key="6">
    <source>
        <dbReference type="RuleBase" id="RU361135"/>
    </source>
</evidence>
<evidence type="ECO:0000256" key="2">
    <source>
        <dbReference type="ARBA" id="ARBA00022679"/>
    </source>
</evidence>
<sequence>MIHVVHRMNRHLYKNELMEHFHLRYDIYVRDRKWMDLDRPVPLEIDQFDTLDAFYLLSLDGSRLVGGSRLIPSTRPHLLGDVFPDLALRGVPRQPDVFEWTRIFVAKAHRGGDSRALGEILCGICEFSLEEGISAITAVAEMWWTPRLLEMGWKVEPLGLPRLIEGEPCNAFRFAMDEEVLDSTRRYFGVDAPVLLRRAPELVAAEVARV</sequence>
<evidence type="ECO:0000256" key="5">
    <source>
        <dbReference type="PROSITE-ProRule" id="PRU00533"/>
    </source>
</evidence>
<dbReference type="GO" id="GO:0061579">
    <property type="term" value="F:N-acyl homoserine lactone synthase activity"/>
    <property type="evidence" value="ECO:0007669"/>
    <property type="project" value="UniProtKB-UniRule"/>
</dbReference>
<dbReference type="InterPro" id="IPR016181">
    <property type="entry name" value="Acyl_CoA_acyltransferase"/>
</dbReference>
<comment type="similarity">
    <text evidence="5 6">Belongs to the autoinducer synthase family.</text>
</comment>
<dbReference type="EMBL" id="AP014854">
    <property type="protein sequence ID" value="BAS00879.1"/>
    <property type="molecule type" value="Genomic_DNA"/>
</dbReference>
<dbReference type="SUPFAM" id="SSF55729">
    <property type="entry name" value="Acyl-CoA N-acyltransferases (Nat)"/>
    <property type="match status" value="1"/>
</dbReference>
<evidence type="ECO:0000313" key="7">
    <source>
        <dbReference type="EMBL" id="BAS00879.1"/>
    </source>
</evidence>
<gene>
    <name evidence="7" type="ORF">BV133_3285</name>
</gene>
<dbReference type="GO" id="GO:0009372">
    <property type="term" value="P:quorum sensing"/>
    <property type="evidence" value="ECO:0007669"/>
    <property type="project" value="UniProtKB-UniRule"/>
</dbReference>
<evidence type="ECO:0000256" key="1">
    <source>
        <dbReference type="ARBA" id="ARBA00022654"/>
    </source>
</evidence>
<dbReference type="PANTHER" id="PTHR39322">
    <property type="entry name" value="ACYL-HOMOSERINE-LACTONE SYNTHASE"/>
    <property type="match status" value="1"/>
</dbReference>
<dbReference type="GO" id="GO:0007165">
    <property type="term" value="P:signal transduction"/>
    <property type="evidence" value="ECO:0007669"/>
    <property type="project" value="TreeGrafter"/>
</dbReference>
<proteinExistence type="inferred from homology"/>
<dbReference type="Gene3D" id="3.40.630.30">
    <property type="match status" value="1"/>
</dbReference>
<evidence type="ECO:0000256" key="3">
    <source>
        <dbReference type="ARBA" id="ARBA00022691"/>
    </source>
</evidence>
<keyword evidence="3 6" id="KW-0949">S-adenosyl-L-methionine</keyword>